<dbReference type="Pfam" id="PF05786">
    <property type="entry name" value="Cnd2"/>
    <property type="match status" value="1"/>
</dbReference>
<feature type="compositionally biased region" description="Basic and acidic residues" evidence="11">
    <location>
        <begin position="510"/>
        <end position="525"/>
    </location>
</feature>
<feature type="compositionally biased region" description="Gly residues" evidence="11">
    <location>
        <begin position="800"/>
        <end position="809"/>
    </location>
</feature>
<keyword evidence="13" id="KW-1185">Reference proteome</keyword>
<dbReference type="GO" id="GO:0005737">
    <property type="term" value="C:cytoplasm"/>
    <property type="evidence" value="ECO:0007669"/>
    <property type="project" value="UniProtKB-SubCell"/>
</dbReference>
<keyword evidence="7" id="KW-0132">Cell division</keyword>
<keyword evidence="6" id="KW-0963">Cytoplasm</keyword>
<dbReference type="EMBL" id="ML014168">
    <property type="protein sequence ID" value="RKP01551.1"/>
    <property type="molecule type" value="Genomic_DNA"/>
</dbReference>
<protein>
    <recommendedName>
        <fullName evidence="4">Condensin complex subunit 2</fullName>
    </recommendedName>
</protein>
<gene>
    <name evidence="12" type="ORF">CXG81DRAFT_25763</name>
</gene>
<feature type="compositionally biased region" description="Low complexity" evidence="11">
    <location>
        <begin position="70"/>
        <end position="89"/>
    </location>
</feature>
<evidence type="ECO:0000313" key="12">
    <source>
        <dbReference type="EMBL" id="RKP01551.1"/>
    </source>
</evidence>
<feature type="region of interest" description="Disordered" evidence="11">
    <location>
        <begin position="1138"/>
        <end position="1162"/>
    </location>
</feature>
<accession>A0A4P9X979</accession>
<evidence type="ECO:0000256" key="5">
    <source>
        <dbReference type="ARBA" id="ARBA00022454"/>
    </source>
</evidence>
<dbReference type="OrthoDB" id="362021at2759"/>
<feature type="compositionally biased region" description="Gly residues" evidence="11">
    <location>
        <begin position="388"/>
        <end position="404"/>
    </location>
</feature>
<feature type="compositionally biased region" description="Acidic residues" evidence="11">
    <location>
        <begin position="918"/>
        <end position="928"/>
    </location>
</feature>
<dbReference type="AlphaFoldDB" id="A0A4P9X979"/>
<dbReference type="GO" id="GO:0000796">
    <property type="term" value="C:condensin complex"/>
    <property type="evidence" value="ECO:0007669"/>
    <property type="project" value="InterPro"/>
</dbReference>
<sequence length="1263" mass="129229">MAAELAGRSSLDGGHGGNTGGGTGTGTGSSHSSFSSLGSGAPRRGPMTARESPRPPRAPDGSPRPRLSDAAQTPPTARTARTPRSVTTPLSGGGPFRASPLSASPLGRRSLPGTPTPGRTRSLMDADHDELIERRRSLLDSARRRRVSAHMGSMQSLSPGVGGPGHPSPDADGRPSAPPPPLTASASAPTPPLPGSIRGGPATASTASLNRSSGTQNASGGRRHETTPQDDARRSALSLSLSRSAEALAGRVPLASGGHASLAPLGAHRRISSSASLTGSQTLGMLSEETQKTLENLLKFITENKLNAQNSWDTDLIGTFYKSTVSDTSPANINFQRASRALEGCVKVYTSRVDSLDGETKTLLTGLFSRRGDGADDGDGDGEKGDGARGAGDGLGGDGGGAGGAFPAKRARKRAQRTTTLEADPAALEIRKVDSEFSVDPLFRKTCADFDEAGSRGLLLNTLDVTPLGQLIMDAGDVTLSLATPPVREMPAEVSIDATFNPMATIMEQDDPHREGGADGDHAEADAEAEPAADGAEAGTDTDEAPMPALPASALRPLDLTSFFMTFGTALQTSFAMEICPTLSQFGLGGQRADGGATSDAAPTPAHWLAIATQHSERQMQQHQQQQQQLELHKHKQGSGLMPLFSLMTLDDDEDDGDDDANGMAIDGVDDDVGGTEPPMLLDDDGGDGFPSEDVLGVSADAAEGMAHVPGLSGDPTRSAAAAAAAASGGGGAAGNGGAHWPMAGGHDRRTPWSASAPLTAAAMPPNVHVNVDSVFSYFNQVNQTHSWRSKLLKPTMMSGNGGNGGTGSSGPTKTDSQDGPADGTTAKKSKAPRPGGLRFVDAPLVQQSVLFAKSAASLLHKPSQLHVPAEQIVQPSLTYDVKQLFNLALKPETSFLNALIADIHGHPRDGALGGGDESGDGVDDGSADDGSLSLGGYGDSLDDDGDDNAGAIYLGASMDVLPFSRSSHAATESELGGTPLPGSRLGSATSLHSVQSSRLLTGSMGPRGLSALGGLGGLSIVTPARLPNGMTYHPLDPHAAIKPVTRRDGLNYTRKAKRVNVHLLKDNLWNELTHLATKDAVLQARRAGSSDAALSHLPPAAAADAPAADGPTNDHDGSPAALAAAATASAATLDSADGASTTAASEPDAAAAAATSSAPAEPPQLLFSKTVQQLSRRYSEREYSDISPAFCFICLLHLANEKGLEIKNEGPALQDLGINRVPVDAKRLAAATAGPASAAARAPAPPAPTASSSSAALLKRRN</sequence>
<keyword evidence="9" id="KW-0226">DNA condensation</keyword>
<feature type="compositionally biased region" description="Basic and acidic residues" evidence="11">
    <location>
        <begin position="122"/>
        <end position="142"/>
    </location>
</feature>
<comment type="similarity">
    <text evidence="3">Belongs to the CND2 (condensin subunit 2) family.</text>
</comment>
<evidence type="ECO:0000256" key="4">
    <source>
        <dbReference type="ARBA" id="ARBA00016065"/>
    </source>
</evidence>
<feature type="region of interest" description="Disordered" evidence="11">
    <location>
        <begin position="654"/>
        <end position="690"/>
    </location>
</feature>
<evidence type="ECO:0000313" key="13">
    <source>
        <dbReference type="Proteomes" id="UP000274922"/>
    </source>
</evidence>
<evidence type="ECO:0000256" key="10">
    <source>
        <dbReference type="ARBA" id="ARBA00023306"/>
    </source>
</evidence>
<dbReference type="GO" id="GO:0003682">
    <property type="term" value="F:chromatin binding"/>
    <property type="evidence" value="ECO:0007669"/>
    <property type="project" value="TreeGrafter"/>
</dbReference>
<name>A0A4P9X979_9FUNG</name>
<evidence type="ECO:0000256" key="7">
    <source>
        <dbReference type="ARBA" id="ARBA00022618"/>
    </source>
</evidence>
<comment type="subcellular location">
    <subcellularLocation>
        <location evidence="1">Chromosome</location>
    </subcellularLocation>
    <subcellularLocation>
        <location evidence="2">Cytoplasm</location>
    </subcellularLocation>
</comment>
<feature type="region of interest" description="Disordered" evidence="11">
    <location>
        <begin position="368"/>
        <end position="420"/>
    </location>
</feature>
<keyword evidence="10" id="KW-0131">Cell cycle</keyword>
<evidence type="ECO:0000256" key="2">
    <source>
        <dbReference type="ARBA" id="ARBA00004496"/>
    </source>
</evidence>
<feature type="compositionally biased region" description="Gly residues" evidence="11">
    <location>
        <begin position="728"/>
        <end position="738"/>
    </location>
</feature>
<evidence type="ECO:0000256" key="3">
    <source>
        <dbReference type="ARBA" id="ARBA00009471"/>
    </source>
</evidence>
<feature type="region of interest" description="Disordered" evidence="11">
    <location>
        <begin position="1"/>
        <end position="237"/>
    </location>
</feature>
<feature type="region of interest" description="Disordered" evidence="11">
    <location>
        <begin position="509"/>
        <end position="550"/>
    </location>
</feature>
<reference evidence="13" key="1">
    <citation type="journal article" date="2018" name="Nat. Microbiol.">
        <title>Leveraging single-cell genomics to expand the fungal tree of life.</title>
        <authorList>
            <person name="Ahrendt S.R."/>
            <person name="Quandt C.A."/>
            <person name="Ciobanu D."/>
            <person name="Clum A."/>
            <person name="Salamov A."/>
            <person name="Andreopoulos B."/>
            <person name="Cheng J.F."/>
            <person name="Woyke T."/>
            <person name="Pelin A."/>
            <person name="Henrissat B."/>
            <person name="Reynolds N.K."/>
            <person name="Benny G.L."/>
            <person name="Smith M.E."/>
            <person name="James T.Y."/>
            <person name="Grigoriev I.V."/>
        </authorList>
    </citation>
    <scope>NUCLEOTIDE SEQUENCE [LARGE SCALE GENOMIC DNA]</scope>
    <source>
        <strain evidence="13">ATCC 52028</strain>
    </source>
</reference>
<feature type="region of interest" description="Disordered" evidence="11">
    <location>
        <begin position="794"/>
        <end position="839"/>
    </location>
</feature>
<proteinExistence type="inferred from homology"/>
<feature type="region of interest" description="Disordered" evidence="11">
    <location>
        <begin position="1102"/>
        <end position="1123"/>
    </location>
</feature>
<keyword evidence="8" id="KW-0498">Mitosis</keyword>
<feature type="region of interest" description="Disordered" evidence="11">
    <location>
        <begin position="1233"/>
        <end position="1263"/>
    </location>
</feature>
<feature type="region of interest" description="Disordered" evidence="11">
    <location>
        <begin position="911"/>
        <end position="941"/>
    </location>
</feature>
<keyword evidence="5" id="KW-0158">Chromosome</keyword>
<dbReference type="Proteomes" id="UP000274922">
    <property type="component" value="Unassembled WGS sequence"/>
</dbReference>
<evidence type="ECO:0000256" key="8">
    <source>
        <dbReference type="ARBA" id="ARBA00022776"/>
    </source>
</evidence>
<feature type="compositionally biased region" description="Polar residues" evidence="11">
    <location>
        <begin position="203"/>
        <end position="219"/>
    </location>
</feature>
<evidence type="ECO:0000256" key="6">
    <source>
        <dbReference type="ARBA" id="ARBA00022490"/>
    </source>
</evidence>
<feature type="compositionally biased region" description="Low complexity" evidence="11">
    <location>
        <begin position="1138"/>
        <end position="1160"/>
    </location>
</feature>
<dbReference type="PANTHER" id="PTHR13108:SF9">
    <property type="entry name" value="CONDENSIN COMPLEX SUBUNIT 2"/>
    <property type="match status" value="1"/>
</dbReference>
<dbReference type="GO" id="GO:0051301">
    <property type="term" value="P:cell division"/>
    <property type="evidence" value="ECO:0007669"/>
    <property type="project" value="UniProtKB-KW"/>
</dbReference>
<feature type="compositionally biased region" description="Low complexity" evidence="11">
    <location>
        <begin position="28"/>
        <end position="40"/>
    </location>
</feature>
<dbReference type="InterPro" id="IPR022816">
    <property type="entry name" value="Condensin_barren_su2"/>
</dbReference>
<evidence type="ECO:0000256" key="9">
    <source>
        <dbReference type="ARBA" id="ARBA00023067"/>
    </source>
</evidence>
<dbReference type="GO" id="GO:0007076">
    <property type="term" value="P:mitotic chromosome condensation"/>
    <property type="evidence" value="ECO:0007669"/>
    <property type="project" value="InterPro"/>
</dbReference>
<evidence type="ECO:0000256" key="11">
    <source>
        <dbReference type="SAM" id="MobiDB-lite"/>
    </source>
</evidence>
<dbReference type="PANTHER" id="PTHR13108">
    <property type="entry name" value="CONDENSIN COMPLEX SUBUNIT 2"/>
    <property type="match status" value="1"/>
</dbReference>
<feature type="region of interest" description="Disordered" evidence="11">
    <location>
        <begin position="723"/>
        <end position="752"/>
    </location>
</feature>
<feature type="compositionally biased region" description="Gly residues" evidence="11">
    <location>
        <begin position="13"/>
        <end position="27"/>
    </location>
</feature>
<evidence type="ECO:0000256" key="1">
    <source>
        <dbReference type="ARBA" id="ARBA00004286"/>
    </source>
</evidence>
<feature type="compositionally biased region" description="Basic and acidic residues" evidence="11">
    <location>
        <begin position="222"/>
        <end position="234"/>
    </location>
</feature>
<feature type="compositionally biased region" description="Low complexity" evidence="11">
    <location>
        <begin position="1233"/>
        <end position="1243"/>
    </location>
</feature>
<dbReference type="STRING" id="1555241.A0A4P9X979"/>
<organism evidence="12 13">
    <name type="scientific">Caulochytrium protostelioides</name>
    <dbReference type="NCBI Taxonomy" id="1555241"/>
    <lineage>
        <taxon>Eukaryota</taxon>
        <taxon>Fungi</taxon>
        <taxon>Fungi incertae sedis</taxon>
        <taxon>Chytridiomycota</taxon>
        <taxon>Chytridiomycota incertae sedis</taxon>
        <taxon>Chytridiomycetes</taxon>
        <taxon>Caulochytriales</taxon>
        <taxon>Caulochytriaceae</taxon>
        <taxon>Caulochytrium</taxon>
    </lineage>
</organism>